<dbReference type="Proteomes" id="UP000087171">
    <property type="component" value="Chromosome Ca4"/>
</dbReference>
<feature type="domain" description="Retrovirus-related Pol polyprotein from transposon TNT 1-94-like beta-barrel" evidence="1">
    <location>
        <begin position="71"/>
        <end position="117"/>
    </location>
</feature>
<protein>
    <submittedName>
        <fullName evidence="3">Uncharacterized protein LOC105851955</fullName>
    </submittedName>
</protein>
<dbReference type="RefSeq" id="XP_012570455.1">
    <property type="nucleotide sequence ID" value="XM_012715001.1"/>
</dbReference>
<gene>
    <name evidence="3" type="primary">LOC105851955</name>
</gene>
<dbReference type="Pfam" id="PF22936">
    <property type="entry name" value="Pol_BBD"/>
    <property type="match status" value="1"/>
</dbReference>
<dbReference type="Pfam" id="PF14223">
    <property type="entry name" value="Retrotran_gag_2"/>
    <property type="match status" value="1"/>
</dbReference>
<proteinExistence type="predicted"/>
<name>A0A1S3E3X1_CICAR</name>
<dbReference type="InterPro" id="IPR054722">
    <property type="entry name" value="PolX-like_BBD"/>
</dbReference>
<dbReference type="GeneID" id="105851955"/>
<dbReference type="KEGG" id="cam:105851955"/>
<sequence length="123" mass="14239">MKANGEVMIEVVIIEKILRTLTQRYNHIVVAIEESNYLDKMKLEDLQSSLEAHELRVKERDEAHTYTGTTNSGCLTHMTDHKDWFVSIDEKVKSEIRFVDNSKVTAEGVGKISKKIWQRIVHI</sequence>
<evidence type="ECO:0000259" key="1">
    <source>
        <dbReference type="Pfam" id="PF22936"/>
    </source>
</evidence>
<accession>A0A1S3E3X1</accession>
<organism evidence="2 3">
    <name type="scientific">Cicer arietinum</name>
    <name type="common">Chickpea</name>
    <name type="synonym">Garbanzo</name>
    <dbReference type="NCBI Taxonomy" id="3827"/>
    <lineage>
        <taxon>Eukaryota</taxon>
        <taxon>Viridiplantae</taxon>
        <taxon>Streptophyta</taxon>
        <taxon>Embryophyta</taxon>
        <taxon>Tracheophyta</taxon>
        <taxon>Spermatophyta</taxon>
        <taxon>Magnoliopsida</taxon>
        <taxon>eudicotyledons</taxon>
        <taxon>Gunneridae</taxon>
        <taxon>Pentapetalae</taxon>
        <taxon>rosids</taxon>
        <taxon>fabids</taxon>
        <taxon>Fabales</taxon>
        <taxon>Fabaceae</taxon>
        <taxon>Papilionoideae</taxon>
        <taxon>50 kb inversion clade</taxon>
        <taxon>NPAAA clade</taxon>
        <taxon>Hologalegina</taxon>
        <taxon>IRL clade</taxon>
        <taxon>Cicereae</taxon>
        <taxon>Cicer</taxon>
    </lineage>
</organism>
<reference evidence="2" key="1">
    <citation type="journal article" date="2013" name="Nat. Biotechnol.">
        <title>Draft genome sequence of chickpea (Cicer arietinum) provides a resource for trait improvement.</title>
        <authorList>
            <person name="Varshney R.K."/>
            <person name="Song C."/>
            <person name="Saxena R.K."/>
            <person name="Azam S."/>
            <person name="Yu S."/>
            <person name="Sharpe A.G."/>
            <person name="Cannon S."/>
            <person name="Baek J."/>
            <person name="Rosen B.D."/>
            <person name="Tar'an B."/>
            <person name="Millan T."/>
            <person name="Zhang X."/>
            <person name="Ramsay L.D."/>
            <person name="Iwata A."/>
            <person name="Wang Y."/>
            <person name="Nelson W."/>
            <person name="Farmer A.D."/>
            <person name="Gaur P.M."/>
            <person name="Soderlund C."/>
            <person name="Penmetsa R.V."/>
            <person name="Xu C."/>
            <person name="Bharti A.K."/>
            <person name="He W."/>
            <person name="Winter P."/>
            <person name="Zhao S."/>
            <person name="Hane J.K."/>
            <person name="Carrasquilla-Garcia N."/>
            <person name="Condie J.A."/>
            <person name="Upadhyaya H.D."/>
            <person name="Luo M.C."/>
            <person name="Thudi M."/>
            <person name="Gowda C.L."/>
            <person name="Singh N.P."/>
            <person name="Lichtenzveig J."/>
            <person name="Gali K.K."/>
            <person name="Rubio J."/>
            <person name="Nadarajan N."/>
            <person name="Dolezel J."/>
            <person name="Bansal K.C."/>
            <person name="Xu X."/>
            <person name="Edwards D."/>
            <person name="Zhang G."/>
            <person name="Kahl G."/>
            <person name="Gil J."/>
            <person name="Singh K.B."/>
            <person name="Datta S.K."/>
            <person name="Jackson S.A."/>
            <person name="Wang J."/>
            <person name="Cook D.R."/>
        </authorList>
    </citation>
    <scope>NUCLEOTIDE SEQUENCE [LARGE SCALE GENOMIC DNA]</scope>
    <source>
        <strain evidence="2">cv. CDC Frontier</strain>
    </source>
</reference>
<evidence type="ECO:0000313" key="3">
    <source>
        <dbReference type="RefSeq" id="XP_012570455.1"/>
    </source>
</evidence>
<dbReference type="AlphaFoldDB" id="A0A1S3E3X1"/>
<reference evidence="3" key="2">
    <citation type="submission" date="2025-08" db="UniProtKB">
        <authorList>
            <consortium name="RefSeq"/>
        </authorList>
    </citation>
    <scope>IDENTIFICATION</scope>
    <source>
        <tissue evidence="3">Etiolated seedlings</tissue>
    </source>
</reference>
<dbReference type="OrthoDB" id="2015125at2759"/>
<evidence type="ECO:0000313" key="2">
    <source>
        <dbReference type="Proteomes" id="UP000087171"/>
    </source>
</evidence>
<keyword evidence="2" id="KW-1185">Reference proteome</keyword>